<keyword evidence="1" id="KW-0732">Signal</keyword>
<dbReference type="RefSeq" id="WP_183188119.1">
    <property type="nucleotide sequence ID" value="NZ_JACICD010000001.1"/>
</dbReference>
<dbReference type="AlphaFoldDB" id="A0A839Z739"/>
<sequence>MRVQSLLKTLAVCGVLGGLPALAPAPARADESKDTIIIALHDWTGQHITSHITGELLKAKGYKVDYVTIDYLTGLTAMENGDITFMSELWATTAGDAMKASDATGKTENLGPLGPAAKEEWWYPLYMKEKCPGLPDWKALLKCGEAFSAPETAPKGRYLGMEATWGGHDPERIEALGLPFVAVDAGTEAAMFAELKSAYERKAPILLWVYSPHWVPSVFEGEWVQFPEYEAACYTDPKWGINPDKAFDCGKPHGEIFKYTSAETKKKWPGAYAVMKKLKVDGPELNLMVKEVDVDGKPLDEVVAAYVTKHKGEY</sequence>
<dbReference type="GO" id="GO:0022857">
    <property type="term" value="F:transmembrane transporter activity"/>
    <property type="evidence" value="ECO:0007669"/>
    <property type="project" value="InterPro"/>
</dbReference>
<gene>
    <name evidence="3" type="ORF">FHS55_000534</name>
</gene>
<dbReference type="InterPro" id="IPR007210">
    <property type="entry name" value="ABC_Gly_betaine_transp_sub-bd"/>
</dbReference>
<proteinExistence type="predicted"/>
<keyword evidence="4" id="KW-1185">Reference proteome</keyword>
<reference evidence="3 4" key="1">
    <citation type="submission" date="2020-08" db="EMBL/GenBank/DDBJ databases">
        <title>Genomic Encyclopedia of Type Strains, Phase IV (KMG-IV): sequencing the most valuable type-strain genomes for metagenomic binning, comparative biology and taxonomic classification.</title>
        <authorList>
            <person name="Goeker M."/>
        </authorList>
    </citation>
    <scope>NUCLEOTIDE SEQUENCE [LARGE SCALE GENOMIC DNA]</scope>
    <source>
        <strain evidence="3 4">DSM 5895</strain>
    </source>
</reference>
<dbReference type="Pfam" id="PF04069">
    <property type="entry name" value="OpuAC"/>
    <property type="match status" value="1"/>
</dbReference>
<name>A0A839Z739_9HYPH</name>
<feature type="chain" id="PRO_5032570003" evidence="1">
    <location>
        <begin position="30"/>
        <end position="314"/>
    </location>
</feature>
<comment type="caution">
    <text evidence="3">The sequence shown here is derived from an EMBL/GenBank/DDBJ whole genome shotgun (WGS) entry which is preliminary data.</text>
</comment>
<dbReference type="EMBL" id="JACICD010000001">
    <property type="protein sequence ID" value="MBB3769948.1"/>
    <property type="molecule type" value="Genomic_DNA"/>
</dbReference>
<evidence type="ECO:0000256" key="1">
    <source>
        <dbReference type="SAM" id="SignalP"/>
    </source>
</evidence>
<dbReference type="SUPFAM" id="SSF53850">
    <property type="entry name" value="Periplasmic binding protein-like II"/>
    <property type="match status" value="1"/>
</dbReference>
<dbReference type="Proteomes" id="UP000533469">
    <property type="component" value="Unassembled WGS sequence"/>
</dbReference>
<dbReference type="GO" id="GO:0043190">
    <property type="term" value="C:ATP-binding cassette (ABC) transporter complex"/>
    <property type="evidence" value="ECO:0007669"/>
    <property type="project" value="InterPro"/>
</dbReference>
<dbReference type="Gene3D" id="3.40.190.10">
    <property type="entry name" value="Periplasmic binding protein-like II"/>
    <property type="match status" value="1"/>
</dbReference>
<organism evidence="3 4">
    <name type="scientific">Ancylobacter tetraedralis</name>
    <dbReference type="NCBI Taxonomy" id="217068"/>
    <lineage>
        <taxon>Bacteria</taxon>
        <taxon>Pseudomonadati</taxon>
        <taxon>Pseudomonadota</taxon>
        <taxon>Alphaproteobacteria</taxon>
        <taxon>Hyphomicrobiales</taxon>
        <taxon>Xanthobacteraceae</taxon>
        <taxon>Ancylobacter</taxon>
    </lineage>
</organism>
<evidence type="ECO:0000313" key="3">
    <source>
        <dbReference type="EMBL" id="MBB3769948.1"/>
    </source>
</evidence>
<evidence type="ECO:0000313" key="4">
    <source>
        <dbReference type="Proteomes" id="UP000533469"/>
    </source>
</evidence>
<accession>A0A839Z739</accession>
<feature type="signal peptide" evidence="1">
    <location>
        <begin position="1"/>
        <end position="29"/>
    </location>
</feature>
<protein>
    <submittedName>
        <fullName evidence="3">Glycine betaine/proline transport system substrate-binding protein</fullName>
    </submittedName>
</protein>
<feature type="domain" description="ABC-type glycine betaine transport system substrate-binding" evidence="2">
    <location>
        <begin position="34"/>
        <end position="308"/>
    </location>
</feature>
<evidence type="ECO:0000259" key="2">
    <source>
        <dbReference type="Pfam" id="PF04069"/>
    </source>
</evidence>
<dbReference type="Gene3D" id="3.40.190.100">
    <property type="entry name" value="Glycine betaine-binding periplasmic protein, domain 2"/>
    <property type="match status" value="1"/>
</dbReference>
<dbReference type="CDD" id="cd13643">
    <property type="entry name" value="PBP2_BCP_2"/>
    <property type="match status" value="1"/>
</dbReference>